<evidence type="ECO:0000313" key="2">
    <source>
        <dbReference type="EMBL" id="NPE24930.1"/>
    </source>
</evidence>
<keyword evidence="1" id="KW-1133">Transmembrane helix</keyword>
<protein>
    <submittedName>
        <fullName evidence="2">Uncharacterized protein</fullName>
    </submittedName>
</protein>
<organism evidence="2 3">
    <name type="scientific">Xylanibacter caecicola</name>
    <dbReference type="NCBI Taxonomy" id="2736294"/>
    <lineage>
        <taxon>Bacteria</taxon>
        <taxon>Pseudomonadati</taxon>
        <taxon>Bacteroidota</taxon>
        <taxon>Bacteroidia</taxon>
        <taxon>Bacteroidales</taxon>
        <taxon>Prevotellaceae</taxon>
        <taxon>Xylanibacter</taxon>
    </lineage>
</organism>
<sequence>MERGVLKYLKPLLALLLLLCLVRMPYGFYELVRFASMTGFSVIAYRYYKEMKEELAITFAALALLFQPFIKIALGRTMWNVVDIAVAILLIILWTKDNRHKNS</sequence>
<dbReference type="Pfam" id="PF20619">
    <property type="entry name" value="DUF6804"/>
    <property type="match status" value="1"/>
</dbReference>
<evidence type="ECO:0000256" key="1">
    <source>
        <dbReference type="SAM" id="Phobius"/>
    </source>
</evidence>
<reference evidence="2 3" key="1">
    <citation type="submission" date="2020-05" db="EMBL/GenBank/DDBJ databases">
        <title>Distinct polysaccharide utilization as determinants for interspecies competition between intestinal Prevotella spp.</title>
        <authorList>
            <person name="Galvez E.J.C."/>
            <person name="Iljazovic A."/>
            <person name="Strowig T."/>
        </authorList>
    </citation>
    <scope>NUCLEOTIDE SEQUENCE [LARGE SCALE GENOMIC DNA]</scope>
    <source>
        <strain evidence="2 3">PCHR</strain>
    </source>
</reference>
<dbReference type="RefSeq" id="WP_172344420.1">
    <property type="nucleotide sequence ID" value="NZ_CASYYZ010000001.1"/>
</dbReference>
<evidence type="ECO:0000313" key="3">
    <source>
        <dbReference type="Proteomes" id="UP000820977"/>
    </source>
</evidence>
<dbReference type="EMBL" id="JABKKJ010000006">
    <property type="protein sequence ID" value="NPE24930.1"/>
    <property type="molecule type" value="Genomic_DNA"/>
</dbReference>
<proteinExistence type="predicted"/>
<keyword evidence="3" id="KW-1185">Reference proteome</keyword>
<gene>
    <name evidence="2" type="ORF">HPS54_05260</name>
</gene>
<accession>A0ABX2B3X4</accession>
<keyword evidence="1" id="KW-0812">Transmembrane</keyword>
<feature type="transmembrane region" description="Helical" evidence="1">
    <location>
        <begin position="7"/>
        <end position="25"/>
    </location>
</feature>
<comment type="caution">
    <text evidence="2">The sequence shown here is derived from an EMBL/GenBank/DDBJ whole genome shotgun (WGS) entry which is preliminary data.</text>
</comment>
<dbReference type="Proteomes" id="UP000820977">
    <property type="component" value="Unassembled WGS sequence"/>
</dbReference>
<name>A0ABX2B3X4_9BACT</name>
<dbReference type="InterPro" id="IPR046548">
    <property type="entry name" value="DUF6804"/>
</dbReference>
<feature type="transmembrane region" description="Helical" evidence="1">
    <location>
        <begin position="78"/>
        <end position="95"/>
    </location>
</feature>
<keyword evidence="1" id="KW-0472">Membrane</keyword>